<evidence type="ECO:0000313" key="1">
    <source>
        <dbReference type="EMBL" id="EDR29194.1"/>
    </source>
</evidence>
<accession>B0E8F1</accession>
<protein>
    <submittedName>
        <fullName evidence="1">Uncharacterized protein</fullName>
    </submittedName>
</protein>
<dbReference type="VEuPathDB" id="AmoebaDB:EDI_033010"/>
<dbReference type="GeneID" id="5879558"/>
<dbReference type="KEGG" id="edi:EDI_033010"/>
<name>B0E8F1_ENTDS</name>
<dbReference type="PANTHER" id="PTHR37948">
    <property type="entry name" value="ZGC:113208"/>
    <property type="match status" value="1"/>
</dbReference>
<dbReference type="eggNOG" id="ENOG502RZV2">
    <property type="taxonomic scope" value="Eukaryota"/>
</dbReference>
<organism evidence="2">
    <name type="scientific">Entamoeba dispar (strain ATCC PRA-260 / SAW760)</name>
    <dbReference type="NCBI Taxonomy" id="370354"/>
    <lineage>
        <taxon>Eukaryota</taxon>
        <taxon>Amoebozoa</taxon>
        <taxon>Evosea</taxon>
        <taxon>Archamoebae</taxon>
        <taxon>Mastigamoebida</taxon>
        <taxon>Entamoebidae</taxon>
        <taxon>Entamoeba</taxon>
    </lineage>
</organism>
<dbReference type="AlphaFoldDB" id="B0E8F1"/>
<gene>
    <name evidence="1" type="ORF">EDI_033010</name>
</gene>
<sequence>MNPHHEEWYCPGKVIIVKDKMQECQYKLSEPYGKNFDNEFKPYYSPKQMLKMGVFEGKYLNDCVNEFPIEWYDESKDKRSLVADPKLNYFGVKSRQSLTTWKKNGWIPVCKGDYDIRGWFQWYCRYYIGRRGPSDQIQIKRWKAFKRHRGQIDASIKKLPINKKPKTIKELKNHRPKQRQALLQWSHFCL</sequence>
<dbReference type="PANTHER" id="PTHR37948:SF1">
    <property type="entry name" value="BLL5189 PROTEIN"/>
    <property type="match status" value="1"/>
</dbReference>
<evidence type="ECO:0000313" key="2">
    <source>
        <dbReference type="Proteomes" id="UP000008076"/>
    </source>
</evidence>
<dbReference type="EMBL" id="DS548150">
    <property type="protein sequence ID" value="EDR29194.1"/>
    <property type="molecule type" value="Genomic_DNA"/>
</dbReference>
<proteinExistence type="predicted"/>
<dbReference type="Proteomes" id="UP000008076">
    <property type="component" value="Unassembled WGS sequence"/>
</dbReference>
<reference evidence="2" key="1">
    <citation type="submission" date="2007-12" db="EMBL/GenBank/DDBJ databases">
        <title>Annotation of Entamoeba dispar SAW760.</title>
        <authorList>
            <person name="Lorenzi H."/>
            <person name="Inman J."/>
            <person name="Schobel S."/>
            <person name="Amedeo P."/>
            <person name="Caler E."/>
        </authorList>
    </citation>
    <scope>NUCLEOTIDE SEQUENCE [LARGE SCALE GENOMIC DNA]</scope>
    <source>
        <strain evidence="2">ATCC PRA-260 / SAW760</strain>
    </source>
</reference>
<dbReference type="OrthoDB" id="4850at2759"/>
<dbReference type="RefSeq" id="XP_001734641.1">
    <property type="nucleotide sequence ID" value="XM_001734589.1"/>
</dbReference>
<keyword evidence="2" id="KW-1185">Reference proteome</keyword>